<dbReference type="PANTHER" id="PTHR11803">
    <property type="entry name" value="2-IMINOBUTANOATE/2-IMINOPROPANOATE DEAMINASE RIDA"/>
    <property type="match status" value="1"/>
</dbReference>
<dbReference type="GO" id="GO:0120241">
    <property type="term" value="F:2-iminobutanoate/2-iminopropanoate deaminase"/>
    <property type="evidence" value="ECO:0007669"/>
    <property type="project" value="UniProtKB-EC"/>
</dbReference>
<dbReference type="Proteomes" id="UP001230005">
    <property type="component" value="Unassembled WGS sequence"/>
</dbReference>
<evidence type="ECO:0000313" key="2">
    <source>
        <dbReference type="EMBL" id="MDQ0256922.1"/>
    </source>
</evidence>
<dbReference type="InterPro" id="IPR006175">
    <property type="entry name" value="YjgF/YER057c/UK114"/>
</dbReference>
<evidence type="ECO:0000313" key="3">
    <source>
        <dbReference type="Proteomes" id="UP001230005"/>
    </source>
</evidence>
<sequence>MTKQVVSTNNAPGAIGPYSQAVITGNFVYSSGQLGMDPQTGELLEGLEGQTKQVFSNVRAVLEAAGCSMSDVVKATVFMKNMDDFAAVNAIYAEQFEEPFPARSAVEVARLPKDALVEIEVIAVKG</sequence>
<dbReference type="CDD" id="cd00448">
    <property type="entry name" value="YjgF_YER057c_UK114_family"/>
    <property type="match status" value="1"/>
</dbReference>
<dbReference type="EMBL" id="JAUSUG010000021">
    <property type="protein sequence ID" value="MDQ0256922.1"/>
    <property type="molecule type" value="Genomic_DNA"/>
</dbReference>
<reference evidence="2 3" key="1">
    <citation type="submission" date="2023-07" db="EMBL/GenBank/DDBJ databases">
        <title>Genomic Encyclopedia of Type Strains, Phase IV (KMG-IV): sequencing the most valuable type-strain genomes for metagenomic binning, comparative biology and taxonomic classification.</title>
        <authorList>
            <person name="Goeker M."/>
        </authorList>
    </citation>
    <scope>NUCLEOTIDE SEQUENCE [LARGE SCALE GENOMIC DNA]</scope>
    <source>
        <strain evidence="2 3">DSM 9768</strain>
    </source>
</reference>
<gene>
    <name evidence="2" type="ORF">J2S74_004367</name>
</gene>
<dbReference type="PANTHER" id="PTHR11803:SF39">
    <property type="entry name" value="2-IMINOBUTANOATE_2-IMINOPROPANOATE DEAMINASE"/>
    <property type="match status" value="1"/>
</dbReference>
<dbReference type="InterPro" id="IPR035959">
    <property type="entry name" value="RutC-like_sf"/>
</dbReference>
<keyword evidence="3" id="KW-1185">Reference proteome</keyword>
<organism evidence="2 3">
    <name type="scientific">Evansella vedderi</name>
    <dbReference type="NCBI Taxonomy" id="38282"/>
    <lineage>
        <taxon>Bacteria</taxon>
        <taxon>Bacillati</taxon>
        <taxon>Bacillota</taxon>
        <taxon>Bacilli</taxon>
        <taxon>Bacillales</taxon>
        <taxon>Bacillaceae</taxon>
        <taxon>Evansella</taxon>
    </lineage>
</organism>
<dbReference type="InterPro" id="IPR006056">
    <property type="entry name" value="RidA"/>
</dbReference>
<dbReference type="EC" id="3.5.99.10" evidence="2"/>
<keyword evidence="2" id="KW-0378">Hydrolase</keyword>
<comment type="caution">
    <text evidence="2">The sequence shown here is derived from an EMBL/GenBank/DDBJ whole genome shotgun (WGS) entry which is preliminary data.</text>
</comment>
<name>A0ABU0A0A4_9BACI</name>
<dbReference type="Pfam" id="PF01042">
    <property type="entry name" value="Ribonuc_L-PSP"/>
    <property type="match status" value="1"/>
</dbReference>
<dbReference type="Gene3D" id="3.30.1330.40">
    <property type="entry name" value="RutC-like"/>
    <property type="match status" value="1"/>
</dbReference>
<evidence type="ECO:0000256" key="1">
    <source>
        <dbReference type="ARBA" id="ARBA00010552"/>
    </source>
</evidence>
<dbReference type="PROSITE" id="PS01094">
    <property type="entry name" value="UPF0076"/>
    <property type="match status" value="1"/>
</dbReference>
<dbReference type="SUPFAM" id="SSF55298">
    <property type="entry name" value="YjgF-like"/>
    <property type="match status" value="1"/>
</dbReference>
<dbReference type="NCBIfam" id="TIGR00004">
    <property type="entry name" value="Rid family detoxifying hydrolase"/>
    <property type="match status" value="1"/>
</dbReference>
<accession>A0ABU0A0A4</accession>
<protein>
    <submittedName>
        <fullName evidence="2">2-iminobutanoate/2-iminopropanoate deaminase</fullName>
        <ecNumber evidence="2">3.5.99.10</ecNumber>
    </submittedName>
</protein>
<comment type="similarity">
    <text evidence="1">Belongs to the RutC family.</text>
</comment>
<proteinExistence type="inferred from homology"/>
<dbReference type="InterPro" id="IPR019897">
    <property type="entry name" value="RidA_CS"/>
</dbReference>
<dbReference type="RefSeq" id="WP_307329815.1">
    <property type="nucleotide sequence ID" value="NZ_JAUSUG010000021.1"/>
</dbReference>